<dbReference type="eggNOG" id="COG1270">
    <property type="taxonomic scope" value="Bacteria"/>
</dbReference>
<evidence type="ECO:0000256" key="9">
    <source>
        <dbReference type="HAMAP-Rule" id="MF_00024"/>
    </source>
</evidence>
<gene>
    <name evidence="9 10" type="primary">cobD</name>
    <name evidence="10" type="ordered locus">THEYE_A1176</name>
</gene>
<name>B5YL82_THEYD</name>
<evidence type="ECO:0000313" key="10">
    <source>
        <dbReference type="EMBL" id="ACI21674.1"/>
    </source>
</evidence>
<dbReference type="GO" id="GO:0015420">
    <property type="term" value="F:ABC-type vitamin B12 transporter activity"/>
    <property type="evidence" value="ECO:0007669"/>
    <property type="project" value="UniProtKB-UniRule"/>
</dbReference>
<dbReference type="STRING" id="289376.THEYE_A1176"/>
<dbReference type="EMBL" id="CP001147">
    <property type="protein sequence ID" value="ACI21674.1"/>
    <property type="molecule type" value="Genomic_DNA"/>
</dbReference>
<dbReference type="InParanoid" id="B5YL82"/>
<feature type="transmembrane region" description="Helical" evidence="9">
    <location>
        <begin position="163"/>
        <end position="181"/>
    </location>
</feature>
<keyword evidence="7 9" id="KW-1133">Transmembrane helix</keyword>
<comment type="pathway">
    <text evidence="2 9">Cofactor biosynthesis; adenosylcobalamin biosynthesis.</text>
</comment>
<dbReference type="GO" id="GO:0016874">
    <property type="term" value="F:ligase activity"/>
    <property type="evidence" value="ECO:0007669"/>
    <property type="project" value="UniProtKB-KW"/>
</dbReference>
<reference evidence="10 11" key="2">
    <citation type="journal article" date="2015" name="Genome Announc.">
        <title>Genome Sequence of the Sulfate-Reducing Thermophilic Bacterium Thermodesulfovibrio yellowstonii Strain DSM 11347T (Phylum Nitrospirae).</title>
        <authorList>
            <person name="Bhatnagar S."/>
            <person name="Badger J.H."/>
            <person name="Madupu R."/>
            <person name="Khouri H.M."/>
            <person name="O'Connor E.M."/>
            <person name="Robb F.T."/>
            <person name="Ward N.L."/>
            <person name="Eisen J.A."/>
        </authorList>
    </citation>
    <scope>NUCLEOTIDE SEQUENCE [LARGE SCALE GENOMIC DNA]</scope>
    <source>
        <strain evidence="11">ATCC 51303 / DSM 11347 / YP87</strain>
    </source>
</reference>
<keyword evidence="11" id="KW-1185">Reference proteome</keyword>
<dbReference type="Proteomes" id="UP000000718">
    <property type="component" value="Chromosome"/>
</dbReference>
<keyword evidence="10" id="KW-0436">Ligase</keyword>
<dbReference type="KEGG" id="tye:THEYE_A1176"/>
<dbReference type="PANTHER" id="PTHR34308">
    <property type="entry name" value="COBALAMIN BIOSYNTHESIS PROTEIN CBIB"/>
    <property type="match status" value="1"/>
</dbReference>
<comment type="subcellular location">
    <subcellularLocation>
        <location evidence="1 9">Cell membrane</location>
        <topology evidence="1 9">Multi-pass membrane protein</topology>
    </subcellularLocation>
</comment>
<comment type="function">
    <text evidence="9">Converts cobyric acid to cobinamide by the addition of aminopropanol on the F carboxylic group.</text>
</comment>
<evidence type="ECO:0000256" key="3">
    <source>
        <dbReference type="ARBA" id="ARBA00006263"/>
    </source>
</evidence>
<keyword evidence="5 9" id="KW-0169">Cobalamin biosynthesis</keyword>
<evidence type="ECO:0000256" key="1">
    <source>
        <dbReference type="ARBA" id="ARBA00004651"/>
    </source>
</evidence>
<evidence type="ECO:0000256" key="8">
    <source>
        <dbReference type="ARBA" id="ARBA00023136"/>
    </source>
</evidence>
<evidence type="ECO:0000256" key="2">
    <source>
        <dbReference type="ARBA" id="ARBA00004953"/>
    </source>
</evidence>
<proteinExistence type="inferred from homology"/>
<feature type="transmembrane region" description="Helical" evidence="9">
    <location>
        <begin position="88"/>
        <end position="109"/>
    </location>
</feature>
<feature type="transmembrane region" description="Helical" evidence="9">
    <location>
        <begin position="301"/>
        <end position="320"/>
    </location>
</feature>
<comment type="similarity">
    <text evidence="3 9">Belongs to the CobD/CbiB family.</text>
</comment>
<dbReference type="AlphaFoldDB" id="B5YL82"/>
<dbReference type="UniPathway" id="UPA00148"/>
<feature type="transmembrane region" description="Helical" evidence="9">
    <location>
        <begin position="6"/>
        <end position="22"/>
    </location>
</feature>
<protein>
    <recommendedName>
        <fullName evidence="9">Cobalamin biosynthesis protein CobD</fullName>
    </recommendedName>
</protein>
<sequence>MKILFVDSWIIVSAFLIDFLIGDPKKYHPVKTIGKLIEKTENFLRKRKLNGRFGGFLLFLFVAVSVFLFSVIFVYFLNKLSSLSEITWLFSCILLAVAGSLFIALRGLIEEAKRINRLLNEESLEQARISLKALVGRDTDNLSADKIRIAIIESLAENLSDGVIAPLFYFLIGGFPFLLLYKTVNTLDSMVGYKNEIYRKFGWFSAKMDDIFNYIPARITGLLIVLIAFIMLGFSSGKRALKIMLRDGKNHSSPNSGIPEAAMSGAVGVRIGGPNYYGGVLFKKPYIGDDLEIVKSNHVHLCIKFVILSSFIFVLLSIIIREAII</sequence>
<evidence type="ECO:0000256" key="4">
    <source>
        <dbReference type="ARBA" id="ARBA00022475"/>
    </source>
</evidence>
<dbReference type="InterPro" id="IPR004485">
    <property type="entry name" value="Cobalamin_biosynth_CobD/CbiB"/>
</dbReference>
<evidence type="ECO:0000256" key="7">
    <source>
        <dbReference type="ARBA" id="ARBA00022989"/>
    </source>
</evidence>
<organism evidence="10 11">
    <name type="scientific">Thermodesulfovibrio yellowstonii (strain ATCC 51303 / DSM 11347 / YP87)</name>
    <dbReference type="NCBI Taxonomy" id="289376"/>
    <lineage>
        <taxon>Bacteria</taxon>
        <taxon>Pseudomonadati</taxon>
        <taxon>Nitrospirota</taxon>
        <taxon>Thermodesulfovibrionia</taxon>
        <taxon>Thermodesulfovibrionales</taxon>
        <taxon>Thermodesulfovibrionaceae</taxon>
        <taxon>Thermodesulfovibrio</taxon>
    </lineage>
</organism>
<reference evidence="11" key="1">
    <citation type="submission" date="2008-08" db="EMBL/GenBank/DDBJ databases">
        <title>The complete genome sequence of Thermodesulfovibrio yellowstonii strain ATCC 51303 / DSM 11347 / YP87.</title>
        <authorList>
            <person name="Dodson R.J."/>
            <person name="Durkin A.S."/>
            <person name="Wu M."/>
            <person name="Eisen J."/>
            <person name="Sutton G."/>
        </authorList>
    </citation>
    <scope>NUCLEOTIDE SEQUENCE [LARGE SCALE GENOMIC DNA]</scope>
    <source>
        <strain evidence="11">ATCC 51303 / DSM 11347 / YP87</strain>
    </source>
</reference>
<accession>B5YL82</accession>
<feature type="transmembrane region" description="Helical" evidence="9">
    <location>
        <begin position="211"/>
        <end position="234"/>
    </location>
</feature>
<evidence type="ECO:0000256" key="5">
    <source>
        <dbReference type="ARBA" id="ARBA00022573"/>
    </source>
</evidence>
<dbReference type="NCBIfam" id="TIGR00380">
    <property type="entry name" value="cobal_cbiB"/>
    <property type="match status" value="1"/>
</dbReference>
<feature type="transmembrane region" description="Helical" evidence="9">
    <location>
        <begin position="53"/>
        <end position="76"/>
    </location>
</feature>
<dbReference type="GO" id="GO:0005886">
    <property type="term" value="C:plasma membrane"/>
    <property type="evidence" value="ECO:0007669"/>
    <property type="project" value="UniProtKB-SubCell"/>
</dbReference>
<dbReference type="HAMAP" id="MF_00024">
    <property type="entry name" value="CobD_CbiB"/>
    <property type="match status" value="1"/>
</dbReference>
<dbReference type="GO" id="GO:0009236">
    <property type="term" value="P:cobalamin biosynthetic process"/>
    <property type="evidence" value="ECO:0007669"/>
    <property type="project" value="UniProtKB-UniRule"/>
</dbReference>
<dbReference type="PANTHER" id="PTHR34308:SF1">
    <property type="entry name" value="COBALAMIN BIOSYNTHESIS PROTEIN CBIB"/>
    <property type="match status" value="1"/>
</dbReference>
<dbReference type="Pfam" id="PF03186">
    <property type="entry name" value="CobD_Cbib"/>
    <property type="match status" value="1"/>
</dbReference>
<dbReference type="HOGENOM" id="CLU_054212_0_0_0"/>
<keyword evidence="8 9" id="KW-0472">Membrane</keyword>
<dbReference type="OrthoDB" id="9811967at2"/>
<evidence type="ECO:0000256" key="6">
    <source>
        <dbReference type="ARBA" id="ARBA00022692"/>
    </source>
</evidence>
<evidence type="ECO:0000313" key="11">
    <source>
        <dbReference type="Proteomes" id="UP000000718"/>
    </source>
</evidence>
<dbReference type="PATRIC" id="fig|289376.4.peg.1152"/>
<dbReference type="RefSeq" id="WP_012546383.1">
    <property type="nucleotide sequence ID" value="NC_011296.1"/>
</dbReference>
<dbReference type="GO" id="GO:0048472">
    <property type="term" value="F:threonine-phosphate decarboxylase activity"/>
    <property type="evidence" value="ECO:0007669"/>
    <property type="project" value="InterPro"/>
</dbReference>
<dbReference type="EnsemblBacteria" id="ACI21674">
    <property type="protein sequence ID" value="ACI21674"/>
    <property type="gene ID" value="THEYE_A1176"/>
</dbReference>
<keyword evidence="4 9" id="KW-1003">Cell membrane</keyword>
<keyword evidence="6 9" id="KW-0812">Transmembrane</keyword>